<dbReference type="STRING" id="913774.A0A0C3HD93"/>
<dbReference type="InterPro" id="IPR025676">
    <property type="entry name" value="Clr5_dom"/>
</dbReference>
<dbReference type="PANTHER" id="PTHR38788:SF3">
    <property type="entry name" value="CLR5 DOMAIN-CONTAINING PROTEIN"/>
    <property type="match status" value="1"/>
</dbReference>
<dbReference type="Proteomes" id="UP000054321">
    <property type="component" value="Unassembled WGS sequence"/>
</dbReference>
<dbReference type="HOGENOM" id="CLU_1468612_0_0_1"/>
<accession>A0A0C3HD93</accession>
<feature type="domain" description="Clr5" evidence="1">
    <location>
        <begin position="13"/>
        <end position="65"/>
    </location>
</feature>
<organism evidence="2 3">
    <name type="scientific">Oidiodendron maius (strain Zn)</name>
    <dbReference type="NCBI Taxonomy" id="913774"/>
    <lineage>
        <taxon>Eukaryota</taxon>
        <taxon>Fungi</taxon>
        <taxon>Dikarya</taxon>
        <taxon>Ascomycota</taxon>
        <taxon>Pezizomycotina</taxon>
        <taxon>Leotiomycetes</taxon>
        <taxon>Leotiomycetes incertae sedis</taxon>
        <taxon>Myxotrichaceae</taxon>
        <taxon>Oidiodendron</taxon>
    </lineage>
</organism>
<gene>
    <name evidence="2" type="ORF">OIDMADRAFT_145279</name>
</gene>
<dbReference type="EMBL" id="KN832876">
    <property type="protein sequence ID" value="KIN01170.1"/>
    <property type="molecule type" value="Genomic_DNA"/>
</dbReference>
<evidence type="ECO:0000259" key="1">
    <source>
        <dbReference type="Pfam" id="PF14420"/>
    </source>
</evidence>
<dbReference type="InParanoid" id="A0A0C3HD93"/>
<sequence>MSSSRHSEYDHTSEEWEAQRDLFTHYYAVEDKPLREVKEIMENQYGFRATERQYKRRIALWNLDKNIKDSDMKVMLRVQLQRRNQEGKETAFYLHGRPVPHQKLERYLRRKALSEADIMSWNMPLPSYITCHTPTYETAPQMGESSRSGAAGQYGSYSTSQYDASSAYATTSSSSYYPTYYSSY</sequence>
<keyword evidence="3" id="KW-1185">Reference proteome</keyword>
<dbReference type="Pfam" id="PF14420">
    <property type="entry name" value="Clr5"/>
    <property type="match status" value="1"/>
</dbReference>
<name>A0A0C3HD93_OIDMZ</name>
<reference evidence="2 3" key="1">
    <citation type="submission" date="2014-04" db="EMBL/GenBank/DDBJ databases">
        <authorList>
            <consortium name="DOE Joint Genome Institute"/>
            <person name="Kuo A."/>
            <person name="Martino E."/>
            <person name="Perotto S."/>
            <person name="Kohler A."/>
            <person name="Nagy L.G."/>
            <person name="Floudas D."/>
            <person name="Copeland A."/>
            <person name="Barry K.W."/>
            <person name="Cichocki N."/>
            <person name="Veneault-Fourrey C."/>
            <person name="LaButti K."/>
            <person name="Lindquist E.A."/>
            <person name="Lipzen A."/>
            <person name="Lundell T."/>
            <person name="Morin E."/>
            <person name="Murat C."/>
            <person name="Sun H."/>
            <person name="Tunlid A."/>
            <person name="Henrissat B."/>
            <person name="Grigoriev I.V."/>
            <person name="Hibbett D.S."/>
            <person name="Martin F."/>
            <person name="Nordberg H.P."/>
            <person name="Cantor M.N."/>
            <person name="Hua S.X."/>
        </authorList>
    </citation>
    <scope>NUCLEOTIDE SEQUENCE [LARGE SCALE GENOMIC DNA]</scope>
    <source>
        <strain evidence="2 3">Zn</strain>
    </source>
</reference>
<dbReference type="AlphaFoldDB" id="A0A0C3HD93"/>
<reference evidence="3" key="2">
    <citation type="submission" date="2015-01" db="EMBL/GenBank/DDBJ databases">
        <title>Evolutionary Origins and Diversification of the Mycorrhizal Mutualists.</title>
        <authorList>
            <consortium name="DOE Joint Genome Institute"/>
            <consortium name="Mycorrhizal Genomics Consortium"/>
            <person name="Kohler A."/>
            <person name="Kuo A."/>
            <person name="Nagy L.G."/>
            <person name="Floudas D."/>
            <person name="Copeland A."/>
            <person name="Barry K.W."/>
            <person name="Cichocki N."/>
            <person name="Veneault-Fourrey C."/>
            <person name="LaButti K."/>
            <person name="Lindquist E.A."/>
            <person name="Lipzen A."/>
            <person name="Lundell T."/>
            <person name="Morin E."/>
            <person name="Murat C."/>
            <person name="Riley R."/>
            <person name="Ohm R."/>
            <person name="Sun H."/>
            <person name="Tunlid A."/>
            <person name="Henrissat B."/>
            <person name="Grigoriev I.V."/>
            <person name="Hibbett D.S."/>
            <person name="Martin F."/>
        </authorList>
    </citation>
    <scope>NUCLEOTIDE SEQUENCE [LARGE SCALE GENOMIC DNA]</scope>
    <source>
        <strain evidence="3">Zn</strain>
    </source>
</reference>
<dbReference type="OrthoDB" id="5986190at2759"/>
<dbReference type="PANTHER" id="PTHR38788">
    <property type="entry name" value="CLR5 DOMAIN-CONTAINING PROTEIN"/>
    <property type="match status" value="1"/>
</dbReference>
<evidence type="ECO:0000313" key="3">
    <source>
        <dbReference type="Proteomes" id="UP000054321"/>
    </source>
</evidence>
<proteinExistence type="predicted"/>
<protein>
    <recommendedName>
        <fullName evidence="1">Clr5 domain-containing protein</fullName>
    </recommendedName>
</protein>
<evidence type="ECO:0000313" key="2">
    <source>
        <dbReference type="EMBL" id="KIN01170.1"/>
    </source>
</evidence>